<dbReference type="AlphaFoldDB" id="A0AAJ1SIH1"/>
<dbReference type="Proteomes" id="UP001229081">
    <property type="component" value="Unassembled WGS sequence"/>
</dbReference>
<evidence type="ECO:0000313" key="3">
    <source>
        <dbReference type="Proteomes" id="UP001229081"/>
    </source>
</evidence>
<proteinExistence type="predicted"/>
<evidence type="ECO:0000256" key="1">
    <source>
        <dbReference type="SAM" id="MobiDB-lite"/>
    </source>
</evidence>
<sequence length="517" mass="56919">MSSAVMSLGQPTPPVMAIMAEPDSISVLPGLDAPFPSLPQPWTHVPQIDSWTCRTTELSPSARSPLRPVLLPLGATRGAVLLVDLEHVSPLALTGHDRAVTAVQRAWVLNLLLTPNRIVAATAPAIAQLDRVGSNRFITALTPETLHRQLHQQHITPDVVVLAEADPRCTQMFHPTPCILINPPSYDGWAFELAEQTATLANNDRQLAVPIDAVTTIDDTDWHSIIDTLRQAATNHPHTTPQAAQQSSTPPTREDPQPPQPPLTEQPPTLTAQPDEPPPHVWVRIMGEPIITPPDGRDVEDPGRSRVWTSVIAYLATIARDGATREELKDCWPPNTPVSTESIRQTVSRIRRFLGEEMLPQLERGGRRSTTEPPQLHILNPTVLSDWERWQQLLGDEPANASDDALAQALALVRGPAFDVPANCAERFKWAKFLKDEIDDAVPDAALILATRLHRRGDHTAAAAALTGLKANPQRQDLWRLTLNCSPDPLQRSTLIDELRRTIPAADIEPETRKLIR</sequence>
<evidence type="ECO:0000313" key="2">
    <source>
        <dbReference type="EMBL" id="MDP7739674.1"/>
    </source>
</evidence>
<organism evidence="2 3">
    <name type="scientific">Mycobacterium paragordonae</name>
    <dbReference type="NCBI Taxonomy" id="1389713"/>
    <lineage>
        <taxon>Bacteria</taxon>
        <taxon>Bacillati</taxon>
        <taxon>Actinomycetota</taxon>
        <taxon>Actinomycetes</taxon>
        <taxon>Mycobacteriales</taxon>
        <taxon>Mycobacteriaceae</taxon>
        <taxon>Mycobacterium</taxon>
    </lineage>
</organism>
<dbReference type="EMBL" id="JAUFSA010000007">
    <property type="protein sequence ID" value="MDP7739674.1"/>
    <property type="molecule type" value="Genomic_DNA"/>
</dbReference>
<feature type="compositionally biased region" description="Polar residues" evidence="1">
    <location>
        <begin position="235"/>
        <end position="248"/>
    </location>
</feature>
<gene>
    <name evidence="2" type="ORF">QXL92_33650</name>
</gene>
<protein>
    <recommendedName>
        <fullName evidence="4">Bacterial transcriptional activator domain-containing protein</fullName>
    </recommendedName>
</protein>
<name>A0AAJ1SIH1_9MYCO</name>
<reference evidence="2" key="1">
    <citation type="submission" date="2023-06" db="EMBL/GenBank/DDBJ databases">
        <title>Identification of two novel mycobacterium reveal diversities and complexities of Mycobacterium gordonae clade.</title>
        <authorList>
            <person name="Matsumoto Y."/>
            <person name="Nakamura S."/>
            <person name="Motooka D."/>
            <person name="Fukushima K."/>
        </authorList>
    </citation>
    <scope>NUCLEOTIDE SEQUENCE</scope>
    <source>
        <strain evidence="2">TY812</strain>
    </source>
</reference>
<evidence type="ECO:0008006" key="4">
    <source>
        <dbReference type="Google" id="ProtNLM"/>
    </source>
</evidence>
<accession>A0AAJ1SIH1</accession>
<comment type="caution">
    <text evidence="2">The sequence shown here is derived from an EMBL/GenBank/DDBJ whole genome shotgun (WGS) entry which is preliminary data.</text>
</comment>
<feature type="region of interest" description="Disordered" evidence="1">
    <location>
        <begin position="235"/>
        <end position="281"/>
    </location>
</feature>
<dbReference type="RefSeq" id="WP_306256104.1">
    <property type="nucleotide sequence ID" value="NZ_JAUFSA010000007.1"/>
</dbReference>